<keyword evidence="4" id="KW-1185">Reference proteome</keyword>
<proteinExistence type="predicted"/>
<reference evidence="3" key="1">
    <citation type="submission" date="2023-07" db="EMBL/GenBank/DDBJ databases">
        <title>A chromosome-level genome assembly of Lolium multiflorum.</title>
        <authorList>
            <person name="Chen Y."/>
            <person name="Copetti D."/>
            <person name="Kolliker R."/>
            <person name="Studer B."/>
        </authorList>
    </citation>
    <scope>NUCLEOTIDE SEQUENCE</scope>
    <source>
        <strain evidence="3">02402/16</strain>
        <tissue evidence="3">Leaf</tissue>
    </source>
</reference>
<dbReference type="Gene3D" id="1.10.472.10">
    <property type="entry name" value="Cyclin-like"/>
    <property type="match status" value="1"/>
</dbReference>
<evidence type="ECO:0000259" key="2">
    <source>
        <dbReference type="Pfam" id="PF00134"/>
    </source>
</evidence>
<feature type="domain" description="Cyclin N-terminal" evidence="2">
    <location>
        <begin position="29"/>
        <end position="80"/>
    </location>
</feature>
<comment type="caution">
    <text evidence="3">The sequence shown here is derived from an EMBL/GenBank/DDBJ whole genome shotgun (WGS) entry which is preliminary data.</text>
</comment>
<gene>
    <name evidence="3" type="ORF">QYE76_040338</name>
</gene>
<dbReference type="InterPro" id="IPR036915">
    <property type="entry name" value="Cyclin-like_sf"/>
</dbReference>
<feature type="compositionally biased region" description="Basic and acidic residues" evidence="1">
    <location>
        <begin position="19"/>
        <end position="32"/>
    </location>
</feature>
<organism evidence="3 4">
    <name type="scientific">Lolium multiflorum</name>
    <name type="common">Italian ryegrass</name>
    <name type="synonym">Lolium perenne subsp. multiflorum</name>
    <dbReference type="NCBI Taxonomy" id="4521"/>
    <lineage>
        <taxon>Eukaryota</taxon>
        <taxon>Viridiplantae</taxon>
        <taxon>Streptophyta</taxon>
        <taxon>Embryophyta</taxon>
        <taxon>Tracheophyta</taxon>
        <taxon>Spermatophyta</taxon>
        <taxon>Magnoliopsida</taxon>
        <taxon>Liliopsida</taxon>
        <taxon>Poales</taxon>
        <taxon>Poaceae</taxon>
        <taxon>BOP clade</taxon>
        <taxon>Pooideae</taxon>
        <taxon>Poodae</taxon>
        <taxon>Poeae</taxon>
        <taxon>Poeae Chloroplast Group 2 (Poeae type)</taxon>
        <taxon>Loliodinae</taxon>
        <taxon>Loliinae</taxon>
        <taxon>Lolium</taxon>
    </lineage>
</organism>
<evidence type="ECO:0000313" key="3">
    <source>
        <dbReference type="EMBL" id="KAK1679490.1"/>
    </source>
</evidence>
<dbReference type="Proteomes" id="UP001231189">
    <property type="component" value="Unassembled WGS sequence"/>
</dbReference>
<dbReference type="AlphaFoldDB" id="A0AAD8TB00"/>
<feature type="compositionally biased region" description="Basic and acidic residues" evidence="1">
    <location>
        <begin position="1"/>
        <end position="11"/>
    </location>
</feature>
<evidence type="ECO:0000313" key="4">
    <source>
        <dbReference type="Proteomes" id="UP001231189"/>
    </source>
</evidence>
<protein>
    <recommendedName>
        <fullName evidence="2">Cyclin N-terminal domain-containing protein</fullName>
    </recommendedName>
</protein>
<evidence type="ECO:0000256" key="1">
    <source>
        <dbReference type="SAM" id="MobiDB-lite"/>
    </source>
</evidence>
<feature type="region of interest" description="Disordered" evidence="1">
    <location>
        <begin position="1"/>
        <end position="32"/>
    </location>
</feature>
<dbReference type="InterPro" id="IPR006671">
    <property type="entry name" value="Cyclin_N"/>
</dbReference>
<dbReference type="SUPFAM" id="SSF47954">
    <property type="entry name" value="Cyclin-like"/>
    <property type="match status" value="1"/>
</dbReference>
<accession>A0AAD8TB00</accession>
<dbReference type="Pfam" id="PF00134">
    <property type="entry name" value="Cyclin_N"/>
    <property type="match status" value="1"/>
</dbReference>
<dbReference type="EMBL" id="JAUUTY010000002">
    <property type="protein sequence ID" value="KAK1679490.1"/>
    <property type="molecule type" value="Genomic_DNA"/>
</dbReference>
<name>A0AAD8TB00_LOLMU</name>
<sequence length="80" mass="9211">MLDSSMVRRDPLTVGLDPSRPKEKDAGEEVEKKRRQAADYIERVRVGITPNMRGILVDLLVEEYKLVSDTLYLTVSYIDR</sequence>